<gene>
    <name evidence="2" type="ORF">GCM10009827_016040</name>
</gene>
<dbReference type="EMBL" id="BAAAQD010000002">
    <property type="protein sequence ID" value="GAA1503699.1"/>
    <property type="molecule type" value="Genomic_DNA"/>
</dbReference>
<dbReference type="Proteomes" id="UP001501470">
    <property type="component" value="Unassembled WGS sequence"/>
</dbReference>
<comment type="caution">
    <text evidence="2">The sequence shown here is derived from an EMBL/GenBank/DDBJ whole genome shotgun (WGS) entry which is preliminary data.</text>
</comment>
<protein>
    <submittedName>
        <fullName evidence="2">Uncharacterized protein</fullName>
    </submittedName>
</protein>
<feature type="region of interest" description="Disordered" evidence="1">
    <location>
        <begin position="78"/>
        <end position="192"/>
    </location>
</feature>
<evidence type="ECO:0000313" key="2">
    <source>
        <dbReference type="EMBL" id="GAA1503699.1"/>
    </source>
</evidence>
<evidence type="ECO:0000313" key="3">
    <source>
        <dbReference type="Proteomes" id="UP001501470"/>
    </source>
</evidence>
<name>A0ABN1ZT38_9ACTN</name>
<sequence length="357" mass="38708">MGEFPLPKVRVRELARRLTIVSNITITADDIVQLGAAAELPINPTTSALDERQVAVLLQHLQYDGDRAALTAEVMNDRWRPSPPIAPAPSPPAEPAERPSWNRRSAFPAFRTRPLTARPPAPRPAKTQPPVETGPVISESARAAARAARPGPPPPRPFLLLPTTSRQPLSADRRRSSDSSSSVRVDDLSPMSRVMMPASMRGRPRVSRDEAEHLKAEARAWAEEGFHEGTAHRWHQLDLSPRVAGFLARRHVDPDVLDVAIPVPCGVVVDGQATAAFLLAAGRLPVEVVYTMLVDAHLHTPDTETTPLLALPAPSQAAQSVSLAPPALFSAPGEPDTPAPYVAPPARRRRSRPARWV</sequence>
<feature type="compositionally biased region" description="Basic residues" evidence="1">
    <location>
        <begin position="346"/>
        <end position="357"/>
    </location>
</feature>
<feature type="compositionally biased region" description="Pro residues" evidence="1">
    <location>
        <begin position="81"/>
        <end position="94"/>
    </location>
</feature>
<evidence type="ECO:0000256" key="1">
    <source>
        <dbReference type="SAM" id="MobiDB-lite"/>
    </source>
</evidence>
<keyword evidence="3" id="KW-1185">Reference proteome</keyword>
<organism evidence="2 3">
    <name type="scientific">Dactylosporangium maewongense</name>
    <dbReference type="NCBI Taxonomy" id="634393"/>
    <lineage>
        <taxon>Bacteria</taxon>
        <taxon>Bacillati</taxon>
        <taxon>Actinomycetota</taxon>
        <taxon>Actinomycetes</taxon>
        <taxon>Micromonosporales</taxon>
        <taxon>Micromonosporaceae</taxon>
        <taxon>Dactylosporangium</taxon>
    </lineage>
</organism>
<accession>A0ABN1ZT38</accession>
<reference evidence="2 3" key="1">
    <citation type="journal article" date="2019" name="Int. J. Syst. Evol. Microbiol.">
        <title>The Global Catalogue of Microorganisms (GCM) 10K type strain sequencing project: providing services to taxonomists for standard genome sequencing and annotation.</title>
        <authorList>
            <consortium name="The Broad Institute Genomics Platform"/>
            <consortium name="The Broad Institute Genome Sequencing Center for Infectious Disease"/>
            <person name="Wu L."/>
            <person name="Ma J."/>
        </authorList>
    </citation>
    <scope>NUCLEOTIDE SEQUENCE [LARGE SCALE GENOMIC DNA]</scope>
    <source>
        <strain evidence="2 3">JCM 15933</strain>
    </source>
</reference>
<feature type="region of interest" description="Disordered" evidence="1">
    <location>
        <begin position="323"/>
        <end position="357"/>
    </location>
</feature>
<proteinExistence type="predicted"/>